<dbReference type="PANTHER" id="PTHR30346:SF0">
    <property type="entry name" value="HCA OPERON TRANSCRIPTIONAL ACTIVATOR HCAR"/>
    <property type="match status" value="1"/>
</dbReference>
<dbReference type="Pfam" id="PF00126">
    <property type="entry name" value="HTH_1"/>
    <property type="match status" value="1"/>
</dbReference>
<dbReference type="CDD" id="cd08414">
    <property type="entry name" value="PBP2_LTTR_aromatics_like"/>
    <property type="match status" value="1"/>
</dbReference>
<evidence type="ECO:0000313" key="6">
    <source>
        <dbReference type="EMBL" id="RKT69810.1"/>
    </source>
</evidence>
<comment type="caution">
    <text evidence="6">The sequence shown here is derived from an EMBL/GenBank/DDBJ whole genome shotgun (WGS) entry which is preliminary data.</text>
</comment>
<proteinExistence type="inferred from homology"/>
<feature type="domain" description="HTH lysR-type" evidence="5">
    <location>
        <begin position="1"/>
        <end position="58"/>
    </location>
</feature>
<reference evidence="6 7" key="1">
    <citation type="submission" date="2018-10" db="EMBL/GenBank/DDBJ databases">
        <title>Sequencing the genomes of 1000 actinobacteria strains.</title>
        <authorList>
            <person name="Klenk H.-P."/>
        </authorList>
    </citation>
    <scope>NUCLEOTIDE SEQUENCE [LARGE SCALE GENOMIC DNA]</scope>
    <source>
        <strain evidence="6 7">DSM 43911</strain>
    </source>
</reference>
<dbReference type="SUPFAM" id="SSF53850">
    <property type="entry name" value="Periplasmic binding protein-like II"/>
    <property type="match status" value="1"/>
</dbReference>
<accession>A0A495X6U5</accession>
<keyword evidence="2" id="KW-0805">Transcription regulation</keyword>
<evidence type="ECO:0000256" key="1">
    <source>
        <dbReference type="ARBA" id="ARBA00009437"/>
    </source>
</evidence>
<dbReference type="EMBL" id="RBXR01000001">
    <property type="protein sequence ID" value="RKT69810.1"/>
    <property type="molecule type" value="Genomic_DNA"/>
</dbReference>
<evidence type="ECO:0000256" key="2">
    <source>
        <dbReference type="ARBA" id="ARBA00023015"/>
    </source>
</evidence>
<keyword evidence="3 6" id="KW-0238">DNA-binding</keyword>
<dbReference type="PRINTS" id="PR00039">
    <property type="entry name" value="HTHLYSR"/>
</dbReference>
<dbReference type="OrthoDB" id="79118at2"/>
<dbReference type="FunFam" id="1.10.10.10:FF:000001">
    <property type="entry name" value="LysR family transcriptional regulator"/>
    <property type="match status" value="1"/>
</dbReference>
<evidence type="ECO:0000256" key="3">
    <source>
        <dbReference type="ARBA" id="ARBA00023125"/>
    </source>
</evidence>
<sequence>MERRDIEIFLALAEELHFTRTADRLHVSQARVSQTIRQLERRIGAPLFDRTSRRVALTPIGRRLRDDIAPAYQRIREGVERAIAAGRGMGLLRVGFQAPALADLVPSLFARFRERQPDSEVRVREADFVDPFTLLRADEVDVLVTLFPVAEPDLTTGPVVYREPLVLAVAENHPFTRQNQVTLEDLARDTVFRAAYWRDTTPLGRPIARGRTLTTFQELMTVIANGEGVCPLGAHAADYFARPKIAFLPLVDAPHLDWGLVWRTAGETGRVREFAAAAR</sequence>
<dbReference type="GO" id="GO:0003677">
    <property type="term" value="F:DNA binding"/>
    <property type="evidence" value="ECO:0007669"/>
    <property type="project" value="UniProtKB-KW"/>
</dbReference>
<comment type="similarity">
    <text evidence="1">Belongs to the LysR transcriptional regulatory family.</text>
</comment>
<dbReference type="Proteomes" id="UP000272729">
    <property type="component" value="Unassembled WGS sequence"/>
</dbReference>
<dbReference type="InterPro" id="IPR000847">
    <property type="entry name" value="LysR_HTH_N"/>
</dbReference>
<protein>
    <submittedName>
        <fullName evidence="6">DNA-binding transcriptional LysR family regulator</fullName>
    </submittedName>
</protein>
<dbReference type="Pfam" id="PF03466">
    <property type="entry name" value="LysR_substrate"/>
    <property type="match status" value="1"/>
</dbReference>
<dbReference type="Gene3D" id="3.40.190.10">
    <property type="entry name" value="Periplasmic binding protein-like II"/>
    <property type="match status" value="2"/>
</dbReference>
<evidence type="ECO:0000259" key="5">
    <source>
        <dbReference type="PROSITE" id="PS50931"/>
    </source>
</evidence>
<dbReference type="PROSITE" id="PS50931">
    <property type="entry name" value="HTH_LYSR"/>
    <property type="match status" value="1"/>
</dbReference>
<dbReference type="InterPro" id="IPR005119">
    <property type="entry name" value="LysR_subst-bd"/>
</dbReference>
<dbReference type="GO" id="GO:0032993">
    <property type="term" value="C:protein-DNA complex"/>
    <property type="evidence" value="ECO:0007669"/>
    <property type="project" value="TreeGrafter"/>
</dbReference>
<dbReference type="InterPro" id="IPR036388">
    <property type="entry name" value="WH-like_DNA-bd_sf"/>
</dbReference>
<dbReference type="GO" id="GO:0003700">
    <property type="term" value="F:DNA-binding transcription factor activity"/>
    <property type="evidence" value="ECO:0007669"/>
    <property type="project" value="InterPro"/>
</dbReference>
<organism evidence="6 7">
    <name type="scientific">Saccharothrix variisporea</name>
    <dbReference type="NCBI Taxonomy" id="543527"/>
    <lineage>
        <taxon>Bacteria</taxon>
        <taxon>Bacillati</taxon>
        <taxon>Actinomycetota</taxon>
        <taxon>Actinomycetes</taxon>
        <taxon>Pseudonocardiales</taxon>
        <taxon>Pseudonocardiaceae</taxon>
        <taxon>Saccharothrix</taxon>
    </lineage>
</organism>
<keyword evidence="4" id="KW-0804">Transcription</keyword>
<name>A0A495X6U5_9PSEU</name>
<dbReference type="RefSeq" id="WP_121221840.1">
    <property type="nucleotide sequence ID" value="NZ_JBIUBA010000040.1"/>
</dbReference>
<dbReference type="PANTHER" id="PTHR30346">
    <property type="entry name" value="TRANSCRIPTIONAL DUAL REGULATOR HCAR-RELATED"/>
    <property type="match status" value="1"/>
</dbReference>
<evidence type="ECO:0000256" key="4">
    <source>
        <dbReference type="ARBA" id="ARBA00023163"/>
    </source>
</evidence>
<dbReference type="AlphaFoldDB" id="A0A495X6U5"/>
<evidence type="ECO:0000313" key="7">
    <source>
        <dbReference type="Proteomes" id="UP000272729"/>
    </source>
</evidence>
<dbReference type="Gene3D" id="1.10.10.10">
    <property type="entry name" value="Winged helix-like DNA-binding domain superfamily/Winged helix DNA-binding domain"/>
    <property type="match status" value="1"/>
</dbReference>
<gene>
    <name evidence="6" type="ORF">DFJ66_3048</name>
</gene>
<dbReference type="InterPro" id="IPR036390">
    <property type="entry name" value="WH_DNA-bd_sf"/>
</dbReference>
<keyword evidence="7" id="KW-1185">Reference proteome</keyword>
<dbReference type="SUPFAM" id="SSF46785">
    <property type="entry name" value="Winged helix' DNA-binding domain"/>
    <property type="match status" value="1"/>
</dbReference>